<accession>A0A1M2V591</accession>
<proteinExistence type="predicted"/>
<organism evidence="2 3">
    <name type="scientific">Trametes pubescens</name>
    <name type="common">White-rot fungus</name>
    <dbReference type="NCBI Taxonomy" id="154538"/>
    <lineage>
        <taxon>Eukaryota</taxon>
        <taxon>Fungi</taxon>
        <taxon>Dikarya</taxon>
        <taxon>Basidiomycota</taxon>
        <taxon>Agaricomycotina</taxon>
        <taxon>Agaricomycetes</taxon>
        <taxon>Polyporales</taxon>
        <taxon>Polyporaceae</taxon>
        <taxon>Trametes</taxon>
    </lineage>
</organism>
<dbReference type="OrthoDB" id="3269223at2759"/>
<reference evidence="2 3" key="1">
    <citation type="submission" date="2016-10" db="EMBL/GenBank/DDBJ databases">
        <title>Genome sequence of the basidiomycete white-rot fungus Trametes pubescens.</title>
        <authorList>
            <person name="Makela M.R."/>
            <person name="Granchi Z."/>
            <person name="Peng M."/>
            <person name="De Vries R.P."/>
            <person name="Grigoriev I."/>
            <person name="Riley R."/>
            <person name="Hilden K."/>
        </authorList>
    </citation>
    <scope>NUCLEOTIDE SEQUENCE [LARGE SCALE GENOMIC DNA]</scope>
    <source>
        <strain evidence="2 3">FBCC735</strain>
    </source>
</reference>
<dbReference type="AlphaFoldDB" id="A0A1M2V591"/>
<evidence type="ECO:0000256" key="1">
    <source>
        <dbReference type="SAM" id="MobiDB-lite"/>
    </source>
</evidence>
<protein>
    <submittedName>
        <fullName evidence="2">Uncharacterized protein</fullName>
    </submittedName>
</protein>
<name>A0A1M2V591_TRAPU</name>
<dbReference type="EMBL" id="MNAD01001650">
    <property type="protein sequence ID" value="OJT02751.1"/>
    <property type="molecule type" value="Genomic_DNA"/>
</dbReference>
<dbReference type="Proteomes" id="UP000184267">
    <property type="component" value="Unassembled WGS sequence"/>
</dbReference>
<feature type="region of interest" description="Disordered" evidence="1">
    <location>
        <begin position="1"/>
        <end position="62"/>
    </location>
</feature>
<sequence length="196" mass="20803">MDPVGGSSSAGMNIKKQEDMDGMGPKSDQKAEQKPVVRTLNRVPQHPAGNSLTFTRRGQRKRSNNLSLAIDVSAIRPPFPRGAEFGVTGSFYAFYRIESMGPPRSTTNVSSMRYNAADNGRQGRPQEGTSGTKRGLPPASAANSADSSDAEEDTGELPASGLVAPWEVLRGLADVAIERAAKVGRRAGACPLMTRS</sequence>
<evidence type="ECO:0000313" key="3">
    <source>
        <dbReference type="Proteomes" id="UP000184267"/>
    </source>
</evidence>
<feature type="compositionally biased region" description="Polar residues" evidence="1">
    <location>
        <begin position="104"/>
        <end position="113"/>
    </location>
</feature>
<dbReference type="STRING" id="154538.A0A1M2V591"/>
<feature type="region of interest" description="Disordered" evidence="1">
    <location>
        <begin position="100"/>
        <end position="160"/>
    </location>
</feature>
<comment type="caution">
    <text evidence="2">The sequence shown here is derived from an EMBL/GenBank/DDBJ whole genome shotgun (WGS) entry which is preliminary data.</text>
</comment>
<keyword evidence="3" id="KW-1185">Reference proteome</keyword>
<feature type="compositionally biased region" description="Polar residues" evidence="1">
    <location>
        <begin position="1"/>
        <end position="11"/>
    </location>
</feature>
<gene>
    <name evidence="2" type="ORF">TRAPUB_6745</name>
</gene>
<evidence type="ECO:0000313" key="2">
    <source>
        <dbReference type="EMBL" id="OJT02751.1"/>
    </source>
</evidence>